<gene>
    <name evidence="14" type="ORF">CALCODRAFT_514361</name>
</gene>
<reference evidence="14 15" key="1">
    <citation type="journal article" date="2016" name="Mol. Biol. Evol.">
        <title>Comparative Genomics of Early-Diverging Mushroom-Forming Fungi Provides Insights into the Origins of Lignocellulose Decay Capabilities.</title>
        <authorList>
            <person name="Nagy L.G."/>
            <person name="Riley R."/>
            <person name="Tritt A."/>
            <person name="Adam C."/>
            <person name="Daum C."/>
            <person name="Floudas D."/>
            <person name="Sun H."/>
            <person name="Yadav J.S."/>
            <person name="Pangilinan J."/>
            <person name="Larsson K.H."/>
            <person name="Matsuura K."/>
            <person name="Barry K."/>
            <person name="Labutti K."/>
            <person name="Kuo R."/>
            <person name="Ohm R.A."/>
            <person name="Bhattacharya S.S."/>
            <person name="Shirouzu T."/>
            <person name="Yoshinaga Y."/>
            <person name="Martin F.M."/>
            <person name="Grigoriev I.V."/>
            <person name="Hibbett D.S."/>
        </authorList>
    </citation>
    <scope>NUCLEOTIDE SEQUENCE [LARGE SCALE GENOMIC DNA]</scope>
    <source>
        <strain evidence="14 15">HHB12733</strain>
    </source>
</reference>
<dbReference type="FunCoup" id="A0A165JL69">
    <property type="interactions" value="183"/>
</dbReference>
<dbReference type="PRINTS" id="PR00869">
    <property type="entry name" value="DNAPOLX"/>
</dbReference>
<evidence type="ECO:0000256" key="3">
    <source>
        <dbReference type="ARBA" id="ARBA00022679"/>
    </source>
</evidence>
<dbReference type="Gene3D" id="3.30.210.10">
    <property type="entry name" value="DNA polymerase, thumb domain"/>
    <property type="match status" value="1"/>
</dbReference>
<feature type="region of interest" description="Disordered" evidence="12">
    <location>
        <begin position="132"/>
        <end position="186"/>
    </location>
</feature>
<dbReference type="Proteomes" id="UP000076842">
    <property type="component" value="Unassembled WGS sequence"/>
</dbReference>
<keyword evidence="2" id="KW-0237">DNA synthesis</keyword>
<dbReference type="GO" id="GO:0003677">
    <property type="term" value="F:DNA binding"/>
    <property type="evidence" value="ECO:0007669"/>
    <property type="project" value="UniProtKB-UniRule"/>
</dbReference>
<dbReference type="PROSITE" id="PS50172">
    <property type="entry name" value="BRCT"/>
    <property type="match status" value="1"/>
</dbReference>
<dbReference type="AlphaFoldDB" id="A0A165JL69"/>
<keyword evidence="11" id="KW-0539">Nucleus</keyword>
<dbReference type="InterPro" id="IPR002008">
    <property type="entry name" value="DNA_pol_X_beta-like"/>
</dbReference>
<dbReference type="GO" id="GO:0003887">
    <property type="term" value="F:DNA-directed DNA polymerase activity"/>
    <property type="evidence" value="ECO:0007669"/>
    <property type="project" value="UniProtKB-UniRule"/>
</dbReference>
<comment type="function">
    <text evidence="11">DNA polymerase that functions in several pathways of DNA repair. Involved in base excision repair (BER) responsible for repair of lesions that give rise to abasic (AP) sites in DNA. Also contributes to DNA double-strand break repair by non-homologous end joining and homologous recombination. Has both template-dependent and template-independent (terminal transferase) DNA polymerase activities. Has also a 5'-deoxyribose-5-phosphate lyase (dRP lyase) activity.</text>
</comment>
<keyword evidence="8 11" id="KW-0234">DNA repair</keyword>
<dbReference type="Gene3D" id="1.10.150.110">
    <property type="entry name" value="DNA polymerase beta, N-terminal domain-like"/>
    <property type="match status" value="1"/>
</dbReference>
<proteinExistence type="inferred from homology"/>
<feature type="domain" description="BRCT" evidence="13">
    <location>
        <begin position="30"/>
        <end position="123"/>
    </location>
</feature>
<evidence type="ECO:0000259" key="13">
    <source>
        <dbReference type="PROSITE" id="PS50172"/>
    </source>
</evidence>
<evidence type="ECO:0000256" key="11">
    <source>
        <dbReference type="RuleBase" id="RU366014"/>
    </source>
</evidence>
<evidence type="ECO:0000256" key="12">
    <source>
        <dbReference type="SAM" id="MobiDB-lite"/>
    </source>
</evidence>
<protein>
    <recommendedName>
        <fullName evidence="11">DNA polymerase</fullName>
        <ecNumber evidence="11">2.7.7.7</ecNumber>
    </recommendedName>
</protein>
<evidence type="ECO:0000256" key="1">
    <source>
        <dbReference type="ARBA" id="ARBA00001936"/>
    </source>
</evidence>
<accession>A0A165JL69</accession>
<evidence type="ECO:0000256" key="5">
    <source>
        <dbReference type="ARBA" id="ARBA00022705"/>
    </source>
</evidence>
<dbReference type="GO" id="GO:0016829">
    <property type="term" value="F:lyase activity"/>
    <property type="evidence" value="ECO:0007669"/>
    <property type="project" value="UniProtKB-KW"/>
</dbReference>
<dbReference type="PANTHER" id="PTHR11276">
    <property type="entry name" value="DNA POLYMERASE TYPE-X FAMILY MEMBER"/>
    <property type="match status" value="1"/>
</dbReference>
<dbReference type="OrthoDB" id="205514at2759"/>
<dbReference type="InterPro" id="IPR022312">
    <property type="entry name" value="DNA_pol_X"/>
</dbReference>
<dbReference type="SUPFAM" id="SSF47802">
    <property type="entry name" value="DNA polymerase beta, N-terminal domain-like"/>
    <property type="match status" value="1"/>
</dbReference>
<dbReference type="PANTHER" id="PTHR11276:SF28">
    <property type="entry name" value="DNA POLYMERASE LAMBDA"/>
    <property type="match status" value="1"/>
</dbReference>
<dbReference type="InterPro" id="IPR036420">
    <property type="entry name" value="BRCT_dom_sf"/>
</dbReference>
<dbReference type="InterPro" id="IPR010996">
    <property type="entry name" value="HHH_MUS81"/>
</dbReference>
<dbReference type="InterPro" id="IPR028207">
    <property type="entry name" value="DNA_pol_B_palm_palm"/>
</dbReference>
<dbReference type="Pfam" id="PF14792">
    <property type="entry name" value="DNA_pol_B_palm"/>
    <property type="match status" value="1"/>
</dbReference>
<keyword evidence="4 11" id="KW-0548">Nucleotidyltransferase</keyword>
<dbReference type="Gene3D" id="3.30.460.10">
    <property type="entry name" value="Beta Polymerase, domain 2"/>
    <property type="match status" value="1"/>
</dbReference>
<evidence type="ECO:0000313" key="14">
    <source>
        <dbReference type="EMBL" id="KZT61982.1"/>
    </source>
</evidence>
<evidence type="ECO:0000256" key="10">
    <source>
        <dbReference type="ARBA" id="ARBA00049244"/>
    </source>
</evidence>
<dbReference type="CDD" id="cd00141">
    <property type="entry name" value="NT_POLXc"/>
    <property type="match status" value="1"/>
</dbReference>
<evidence type="ECO:0000256" key="8">
    <source>
        <dbReference type="ARBA" id="ARBA00023204"/>
    </source>
</evidence>
<feature type="compositionally biased region" description="Low complexity" evidence="12">
    <location>
        <begin position="135"/>
        <end position="148"/>
    </location>
</feature>
<dbReference type="SUPFAM" id="SSF81301">
    <property type="entry name" value="Nucleotidyltransferase"/>
    <property type="match status" value="1"/>
</dbReference>
<dbReference type="InterPro" id="IPR029398">
    <property type="entry name" value="PolB_thumb"/>
</dbReference>
<dbReference type="STRING" id="1353952.A0A165JL69"/>
<keyword evidence="5" id="KW-0235">DNA replication</keyword>
<comment type="similarity">
    <text evidence="11">Belongs to the DNA polymerase type-X family.</text>
</comment>
<evidence type="ECO:0000256" key="7">
    <source>
        <dbReference type="ARBA" id="ARBA00022932"/>
    </source>
</evidence>
<dbReference type="Pfam" id="PF14791">
    <property type="entry name" value="DNA_pol_B_thumb"/>
    <property type="match status" value="1"/>
</dbReference>
<dbReference type="EMBL" id="KV423919">
    <property type="protein sequence ID" value="KZT61982.1"/>
    <property type="molecule type" value="Genomic_DNA"/>
</dbReference>
<dbReference type="InterPro" id="IPR001357">
    <property type="entry name" value="BRCT_dom"/>
</dbReference>
<evidence type="ECO:0000313" key="15">
    <source>
        <dbReference type="Proteomes" id="UP000076842"/>
    </source>
</evidence>
<organism evidence="14 15">
    <name type="scientific">Calocera cornea HHB12733</name>
    <dbReference type="NCBI Taxonomy" id="1353952"/>
    <lineage>
        <taxon>Eukaryota</taxon>
        <taxon>Fungi</taxon>
        <taxon>Dikarya</taxon>
        <taxon>Basidiomycota</taxon>
        <taxon>Agaricomycotina</taxon>
        <taxon>Dacrymycetes</taxon>
        <taxon>Dacrymycetales</taxon>
        <taxon>Dacrymycetaceae</taxon>
        <taxon>Calocera</taxon>
    </lineage>
</organism>
<dbReference type="GO" id="GO:0046872">
    <property type="term" value="F:metal ion binding"/>
    <property type="evidence" value="ECO:0007669"/>
    <property type="project" value="UniProtKB-UniRule"/>
</dbReference>
<dbReference type="InParanoid" id="A0A165JL69"/>
<dbReference type="PRINTS" id="PR00870">
    <property type="entry name" value="DNAPOLXBETA"/>
</dbReference>
<evidence type="ECO:0000256" key="6">
    <source>
        <dbReference type="ARBA" id="ARBA00022763"/>
    </source>
</evidence>
<sequence>MSKRPPLLPDPSSSTDRRPPPPKRPRLQAQVPQFLAGTTVHIVPAKLSDSALAHLCCLAESHGARLVPIPQRADVVLTAVSAPKRLERHLPLSEAGKRWVLSTQWLEDSAALGEGRPCEEYLALKGLRPASRAGTPALTTSAPSTAPSTPAPEPVSPKPANAKPPPPAPGTSGRTTNDEEIPLNFTTPWPLPNSRYACKRRTPLYTPNEELLRSLAVIMRSRELEGEDRSALSYARGISVLKAYPRRITSVSQIHSLPGVGPKITSLVAQYLDTSAIPESSTILASARFQALEELTKVHSVGSTTARALYARGVTNVHEMREWVAMGNGGEVLRMALEIHEDLMIRIPRAEVELIAARVQKALDAVLPGCMHTICGGHRRGKPTSGDVDIIFTHREQGKEQGLVEKLVNYLSNDGFITHIFGVMHPGHNPFSSSSHTRSKVRPAHPSSHFDTLSKALVVCLLPPSEGGAGLHRRVDLICAPRDVYWCAVVGWSGSKQFERDLRLWAKQEILPAHGRLGRGIKFDSSGLTRLRDTQPIYVDSEKQVFELLGLEYVPPRLRNADM</sequence>
<feature type="compositionally biased region" description="Pro residues" evidence="12">
    <location>
        <begin position="149"/>
        <end position="169"/>
    </location>
</feature>
<dbReference type="SMART" id="SM00483">
    <property type="entry name" value="POLXc"/>
    <property type="match status" value="1"/>
</dbReference>
<keyword evidence="15" id="KW-1185">Reference proteome</keyword>
<keyword evidence="9" id="KW-0456">Lyase</keyword>
<dbReference type="SUPFAM" id="SSF52113">
    <property type="entry name" value="BRCT domain"/>
    <property type="match status" value="1"/>
</dbReference>
<dbReference type="Pfam" id="PF14716">
    <property type="entry name" value="HHH_8"/>
    <property type="match status" value="1"/>
</dbReference>
<keyword evidence="7 11" id="KW-0239">DNA-directed DNA polymerase</keyword>
<evidence type="ECO:0000256" key="9">
    <source>
        <dbReference type="ARBA" id="ARBA00023239"/>
    </source>
</evidence>
<dbReference type="InterPro" id="IPR027421">
    <property type="entry name" value="DNA_pol_lamdba_lyase_dom_sf"/>
</dbReference>
<keyword evidence="6 11" id="KW-0227">DNA damage</keyword>
<evidence type="ECO:0000256" key="2">
    <source>
        <dbReference type="ARBA" id="ARBA00022634"/>
    </source>
</evidence>
<comment type="subcellular location">
    <subcellularLocation>
        <location evidence="11">Nucleus</location>
    </subcellularLocation>
</comment>
<dbReference type="GO" id="GO:0006303">
    <property type="term" value="P:double-strand break repair via nonhomologous end joining"/>
    <property type="evidence" value="ECO:0007669"/>
    <property type="project" value="TreeGrafter"/>
</dbReference>
<dbReference type="InterPro" id="IPR043519">
    <property type="entry name" value="NT_sf"/>
</dbReference>
<comment type="catalytic activity">
    <reaction evidence="10 11">
        <text>DNA(n) + a 2'-deoxyribonucleoside 5'-triphosphate = DNA(n+1) + diphosphate</text>
        <dbReference type="Rhea" id="RHEA:22508"/>
        <dbReference type="Rhea" id="RHEA-COMP:17339"/>
        <dbReference type="Rhea" id="RHEA-COMP:17340"/>
        <dbReference type="ChEBI" id="CHEBI:33019"/>
        <dbReference type="ChEBI" id="CHEBI:61560"/>
        <dbReference type="ChEBI" id="CHEBI:173112"/>
        <dbReference type="EC" id="2.7.7.7"/>
    </reaction>
</comment>
<name>A0A165JL69_9BASI</name>
<feature type="region of interest" description="Disordered" evidence="12">
    <location>
        <begin position="1"/>
        <end position="26"/>
    </location>
</feature>
<keyword evidence="3 11" id="KW-0808">Transferase</keyword>
<dbReference type="Gene3D" id="1.10.150.20">
    <property type="entry name" value="5' to 3' exonuclease, C-terminal subdomain"/>
    <property type="match status" value="1"/>
</dbReference>
<dbReference type="InterPro" id="IPR002054">
    <property type="entry name" value="DNA-dir_DNA_pol_X"/>
</dbReference>
<comment type="cofactor">
    <cofactor evidence="1">
        <name>Mn(2+)</name>
        <dbReference type="ChEBI" id="CHEBI:29035"/>
    </cofactor>
</comment>
<dbReference type="InterPro" id="IPR037160">
    <property type="entry name" value="DNA_Pol_thumb_sf"/>
</dbReference>
<dbReference type="GO" id="GO:0005634">
    <property type="term" value="C:nucleus"/>
    <property type="evidence" value="ECO:0007669"/>
    <property type="project" value="UniProtKB-SubCell"/>
</dbReference>
<evidence type="ECO:0000256" key="4">
    <source>
        <dbReference type="ARBA" id="ARBA00022695"/>
    </source>
</evidence>
<dbReference type="EC" id="2.7.7.7" evidence="11"/>